<protein>
    <submittedName>
        <fullName evidence="1">Uncharacterized protein</fullName>
    </submittedName>
</protein>
<comment type="caution">
    <text evidence="1">The sequence shown here is derived from an EMBL/GenBank/DDBJ whole genome shotgun (WGS) entry which is preliminary data.</text>
</comment>
<organism evidence="1 2">
    <name type="scientific">Photobacterium angustum</name>
    <dbReference type="NCBI Taxonomy" id="661"/>
    <lineage>
        <taxon>Bacteria</taxon>
        <taxon>Pseudomonadati</taxon>
        <taxon>Pseudomonadota</taxon>
        <taxon>Gammaproteobacteria</taxon>
        <taxon>Vibrionales</taxon>
        <taxon>Vibrionaceae</taxon>
        <taxon>Photobacterium</taxon>
    </lineage>
</organism>
<evidence type="ECO:0000313" key="2">
    <source>
        <dbReference type="Proteomes" id="UP000240989"/>
    </source>
</evidence>
<dbReference type="EMBL" id="PYOU01000014">
    <property type="protein sequence ID" value="PSX07108.1"/>
    <property type="molecule type" value="Genomic_DNA"/>
</dbReference>
<keyword evidence="2" id="KW-1185">Reference proteome</keyword>
<accession>A0ABX5H2A3</accession>
<reference evidence="1 2" key="1">
    <citation type="submission" date="2018-01" db="EMBL/GenBank/DDBJ databases">
        <title>Whole genome sequencing of Histamine producing bacteria.</title>
        <authorList>
            <person name="Butler K."/>
        </authorList>
    </citation>
    <scope>NUCLEOTIDE SEQUENCE [LARGE SCALE GENOMIC DNA]</scope>
    <source>
        <strain evidence="1 2">A6-1</strain>
    </source>
</reference>
<gene>
    <name evidence="1" type="ORF">C0W27_16185</name>
</gene>
<dbReference type="Proteomes" id="UP000240989">
    <property type="component" value="Unassembled WGS sequence"/>
</dbReference>
<dbReference type="RefSeq" id="WP_045152747.1">
    <property type="nucleotide sequence ID" value="NZ_PYOU01000014.1"/>
</dbReference>
<sequence length="67" mass="7639">MDRESFIKAVQASNESLSKQIDELIKNNIKSNNLSVISDVHRKFTKGFSIVKCRKMDAEFSQIPPLL</sequence>
<evidence type="ECO:0000313" key="1">
    <source>
        <dbReference type="EMBL" id="PSX07108.1"/>
    </source>
</evidence>
<name>A0ABX5H2A3_PHOAN</name>
<proteinExistence type="predicted"/>